<dbReference type="EMBL" id="JAHJDP010000020">
    <property type="protein sequence ID" value="MBU2689923.1"/>
    <property type="molecule type" value="Genomic_DNA"/>
</dbReference>
<dbReference type="GO" id="GO:0006508">
    <property type="term" value="P:proteolysis"/>
    <property type="evidence" value="ECO:0007669"/>
    <property type="project" value="InterPro"/>
</dbReference>
<evidence type="ECO:0000259" key="3">
    <source>
        <dbReference type="Pfam" id="PF18962"/>
    </source>
</evidence>
<sequence>MNLNWIVIRVLIVVLILVMLLLTPSLTRAEEGAVAWIHLSESLLQPQEGGRDNYYIGDGPNIFAFLYVDSVPGGFVSGQEIASKIVIDDASIIVEGFTPIGRWGPEYSPLDEFSEWPTLPGEPIPAAIGYWTLRFLNGRRSQAQISLVHYTGFDGRDSTVIPAIALTGTGTAVPIRSLYGAGINCHPPESHKYEDENPLVQLTWRDRNDRKNRTKFPGGSDWGNLRLDILYPGRIRWGELGVVVRDGEGLIREPIFHLGPDNNPLAMNHGWIADPPEDGPGGPCGYFCFEHPSGKSARRLSIDIPIRLPGSKRPAIIQVPWVVLETPGKVRDTLWASMPDAEVTILEGASAPEALIQAWTPRRIQVGKPLNMTVLGDDLDNLRGFGLNSDHNGYSGLSMEVLRDGRQINLSLASGISEPGFYRLQTQDVWGNHQSTRRGIQVRPRNDGLNDRPVEPGGRDRDNPWWLESVDADYIIVTPDELDDFADLLGDFITNTRKYRVALMRLSEIGENFGIGGVADSLAIKMALAHAYWNWETQPLYALLIGDADENGQDILPTPHKNYDHSTGHDKTFAYDFWYGDIEETSDNNREIVIGRLPCTTFQDILNYRAKLYSYESENTRDLVSFIVGDAYINTNNANRRAAAERLVAYINNMNGGLTPEAIFSFDYQQAGGDWKEAGRQDIIEIFNGTFYGVSPAIVDFFGNNNGYCVVTYFLSLEPCVDSNFNSSQLSNSGALPVIFLSTCLNAAFDEWYSVPEDFLLTPNVGAVAAVGRSHVSDADANEVLQKLFYLELDQNSNSSLGFQLNGSVEGYINSPYCSSFEKKWTAEMTTIFGDPSLVVHTSLESTTLISSFEAAGAVPRQNVLDEAEGWVSSNLEEDCSITRLVHSGVHESCCNGLPEDDIMAVEGQRMMRLCARHVSDGQPEKGAWSIFKPADTSINSQKAILSYWIYQERGPSGQGKVFLDLITESGRKLSEWPITDQYGNLFDPTQRTFPLGEWRHVHARIGSEWLEERIERVVLRYEEPANSNSDVRAYIDELFIGEWTEGTIEGEQNLILNGDFSVDMNADNRPEFWTGPHTNLQALPEAYCVFDGILLSPDVGSPAIMTQLLPEMFYLRDCYDLHFLVKGGDGNTTLAVRLRNLETGEVESEYFFSPTTEWVEYSEYLSAGPPPTILEFEVVEGSAIIDKVRTEQCNTTGPIIPDAEHSIRQEFQASPNPAMNVIRLNWNHPSHTQWSVDVFSLDGRRVHHQAVELMDGNTSVDLNINAGSHSGLPSGVYFVSAKSGDIRYQSRVVLVK</sequence>
<evidence type="ECO:0000256" key="1">
    <source>
        <dbReference type="ARBA" id="ARBA00022729"/>
    </source>
</evidence>
<organism evidence="4 5">
    <name type="scientific">Eiseniibacteriota bacterium</name>
    <dbReference type="NCBI Taxonomy" id="2212470"/>
    <lineage>
        <taxon>Bacteria</taxon>
        <taxon>Candidatus Eiseniibacteriota</taxon>
    </lineage>
</organism>
<feature type="domain" description="Secretion system C-terminal sorting" evidence="3">
    <location>
        <begin position="1216"/>
        <end position="1294"/>
    </location>
</feature>
<dbReference type="SUPFAM" id="SSF52129">
    <property type="entry name" value="Caspase-like"/>
    <property type="match status" value="1"/>
</dbReference>
<evidence type="ECO:0000259" key="2">
    <source>
        <dbReference type="Pfam" id="PF01364"/>
    </source>
</evidence>
<keyword evidence="1" id="KW-0732">Signal</keyword>
<dbReference type="InterPro" id="IPR029031">
    <property type="entry name" value="Gingipain_N_sf"/>
</dbReference>
<dbReference type="InterPro" id="IPR026444">
    <property type="entry name" value="Secre_tail"/>
</dbReference>
<protein>
    <submittedName>
        <fullName evidence="4">T9SS type A sorting domain-containing protein</fullName>
    </submittedName>
</protein>
<dbReference type="Gene3D" id="3.40.50.1460">
    <property type="match status" value="1"/>
</dbReference>
<dbReference type="InterPro" id="IPR029030">
    <property type="entry name" value="Caspase-like_dom_sf"/>
</dbReference>
<dbReference type="GO" id="GO:0008234">
    <property type="term" value="F:cysteine-type peptidase activity"/>
    <property type="evidence" value="ECO:0007669"/>
    <property type="project" value="InterPro"/>
</dbReference>
<dbReference type="Pfam" id="PF18962">
    <property type="entry name" value="Por_Secre_tail"/>
    <property type="match status" value="1"/>
</dbReference>
<name>A0A948RUR3_UNCEI</name>
<dbReference type="Gene3D" id="3.40.50.10390">
    <property type="entry name" value="Gingipain r, domain 1"/>
    <property type="match status" value="1"/>
</dbReference>
<gene>
    <name evidence="4" type="ORF">KJ970_03275</name>
</gene>
<reference evidence="4" key="1">
    <citation type="submission" date="2021-05" db="EMBL/GenBank/DDBJ databases">
        <title>Energy efficiency and biological interactions define the core microbiome of deep oligotrophic groundwater.</title>
        <authorList>
            <person name="Mehrshad M."/>
            <person name="Lopez-Fernandez M."/>
            <person name="Bell E."/>
            <person name="Bernier-Latmani R."/>
            <person name="Bertilsson S."/>
            <person name="Dopson M."/>
        </authorList>
    </citation>
    <scope>NUCLEOTIDE SEQUENCE</scope>
    <source>
        <strain evidence="4">Modern_marine.mb.64</strain>
    </source>
</reference>
<accession>A0A948RUR3</accession>
<dbReference type="Pfam" id="PF01364">
    <property type="entry name" value="Peptidase_C25"/>
    <property type="match status" value="1"/>
</dbReference>
<evidence type="ECO:0000313" key="5">
    <source>
        <dbReference type="Proteomes" id="UP000777784"/>
    </source>
</evidence>
<evidence type="ECO:0000313" key="4">
    <source>
        <dbReference type="EMBL" id="MBU2689923.1"/>
    </source>
</evidence>
<dbReference type="Proteomes" id="UP000777784">
    <property type="component" value="Unassembled WGS sequence"/>
</dbReference>
<feature type="domain" description="Gingipain" evidence="2">
    <location>
        <begin position="474"/>
        <end position="839"/>
    </location>
</feature>
<proteinExistence type="predicted"/>
<comment type="caution">
    <text evidence="4">The sequence shown here is derived from an EMBL/GenBank/DDBJ whole genome shotgun (WGS) entry which is preliminary data.</text>
</comment>
<dbReference type="NCBIfam" id="TIGR04183">
    <property type="entry name" value="Por_Secre_tail"/>
    <property type="match status" value="1"/>
</dbReference>
<dbReference type="InterPro" id="IPR001769">
    <property type="entry name" value="Gingipain"/>
</dbReference>